<dbReference type="SUPFAM" id="SSF111369">
    <property type="entry name" value="HlyD-like secretion proteins"/>
    <property type="match status" value="1"/>
</dbReference>
<dbReference type="RefSeq" id="WP_190892044.1">
    <property type="nucleotide sequence ID" value="NZ_JACWZY010000042.1"/>
</dbReference>
<dbReference type="InterPro" id="IPR058792">
    <property type="entry name" value="Beta-barrel_RND_2"/>
</dbReference>
<dbReference type="Proteomes" id="UP000598820">
    <property type="component" value="Unassembled WGS sequence"/>
</dbReference>
<evidence type="ECO:0000313" key="4">
    <source>
        <dbReference type="EMBL" id="MBD2705005.1"/>
    </source>
</evidence>
<dbReference type="InterPro" id="IPR006143">
    <property type="entry name" value="RND_pump_MFP"/>
</dbReference>
<dbReference type="NCBIfam" id="TIGR01730">
    <property type="entry name" value="RND_mfp"/>
    <property type="match status" value="1"/>
</dbReference>
<dbReference type="Pfam" id="PF25954">
    <property type="entry name" value="Beta-barrel_RND_2"/>
    <property type="match status" value="1"/>
</dbReference>
<evidence type="ECO:0000259" key="3">
    <source>
        <dbReference type="Pfam" id="PF25967"/>
    </source>
</evidence>
<keyword evidence="5" id="KW-1185">Reference proteome</keyword>
<dbReference type="PANTHER" id="PTHR30469">
    <property type="entry name" value="MULTIDRUG RESISTANCE PROTEIN MDTA"/>
    <property type="match status" value="1"/>
</dbReference>
<proteinExistence type="inferred from homology"/>
<dbReference type="GO" id="GO:0015562">
    <property type="term" value="F:efflux transmembrane transporter activity"/>
    <property type="evidence" value="ECO:0007669"/>
    <property type="project" value="TreeGrafter"/>
</dbReference>
<accession>A0A927AV54</accession>
<dbReference type="Gene3D" id="2.40.30.170">
    <property type="match status" value="1"/>
</dbReference>
<protein>
    <submittedName>
        <fullName evidence="4">Efflux RND transporter periplasmic adaptor subunit</fullName>
    </submittedName>
</protein>
<dbReference type="AlphaFoldDB" id="A0A927AV54"/>
<dbReference type="EMBL" id="JACWZY010000042">
    <property type="protein sequence ID" value="MBD2705005.1"/>
    <property type="molecule type" value="Genomic_DNA"/>
</dbReference>
<dbReference type="Gene3D" id="2.40.420.20">
    <property type="match status" value="1"/>
</dbReference>
<comment type="similarity">
    <text evidence="1">Belongs to the membrane fusion protein (MFP) (TC 8.A.1) family.</text>
</comment>
<sequence length="334" mass="36569">MTTAVTTQYPIVSCQPARRISFALTTTTNGLIHASAQSKLSFRVGGTIRQILVSNGSNVSAGQVLAQLDDRDQRLALRVAQDQLAESQVQLRALIAEYGGTELDTLSLKANSRAYVLTKSGYYKALTALMMARQQLEYTTLRASYAGKIANLSARTHNFITSYEPFCTLLSQAAVLVEFSLLESELASIRIGQPVRITPIALPDHHYVGQVSEINPFVNTQGLVLIKARITHTDAHLFEGMNARITIERRLPNQIVISKTAVVERSGRKVVFTVETDNLSTKPDQAAKAKWNYVTIAYENDTDVAISEGLKAGDRVIVSGNLNLAHDAPVQIQQ</sequence>
<gene>
    <name evidence="4" type="ORF">IC229_30530</name>
</gene>
<organism evidence="4 5">
    <name type="scientific">Spirosoma profusum</name>
    <dbReference type="NCBI Taxonomy" id="2771354"/>
    <lineage>
        <taxon>Bacteria</taxon>
        <taxon>Pseudomonadati</taxon>
        <taxon>Bacteroidota</taxon>
        <taxon>Cytophagia</taxon>
        <taxon>Cytophagales</taxon>
        <taxon>Cytophagaceae</taxon>
        <taxon>Spirosoma</taxon>
    </lineage>
</organism>
<evidence type="ECO:0000256" key="1">
    <source>
        <dbReference type="ARBA" id="ARBA00009477"/>
    </source>
</evidence>
<evidence type="ECO:0000313" key="5">
    <source>
        <dbReference type="Proteomes" id="UP000598820"/>
    </source>
</evidence>
<dbReference type="PANTHER" id="PTHR30469:SF38">
    <property type="entry name" value="HLYD FAMILY SECRETION PROTEIN"/>
    <property type="match status" value="1"/>
</dbReference>
<reference evidence="4" key="1">
    <citation type="submission" date="2020-09" db="EMBL/GenBank/DDBJ databases">
        <authorList>
            <person name="Kim M.K."/>
        </authorList>
    </citation>
    <scope>NUCLEOTIDE SEQUENCE</scope>
    <source>
        <strain evidence="4">BT702</strain>
    </source>
</reference>
<feature type="domain" description="Multidrug resistance protein MdtA-like C-terminal permuted SH3" evidence="3">
    <location>
        <begin position="289"/>
        <end position="320"/>
    </location>
</feature>
<comment type="caution">
    <text evidence="4">The sequence shown here is derived from an EMBL/GenBank/DDBJ whole genome shotgun (WGS) entry which is preliminary data.</text>
</comment>
<name>A0A927AV54_9BACT</name>
<feature type="domain" description="CusB-like beta-barrel" evidence="2">
    <location>
        <begin position="177"/>
        <end position="248"/>
    </location>
</feature>
<dbReference type="InterPro" id="IPR058627">
    <property type="entry name" value="MdtA-like_C"/>
</dbReference>
<dbReference type="Pfam" id="PF25967">
    <property type="entry name" value="RND-MFP_C"/>
    <property type="match status" value="1"/>
</dbReference>
<evidence type="ECO:0000259" key="2">
    <source>
        <dbReference type="Pfam" id="PF25954"/>
    </source>
</evidence>
<dbReference type="Gene3D" id="2.40.50.100">
    <property type="match status" value="1"/>
</dbReference>
<dbReference type="GO" id="GO:1990281">
    <property type="term" value="C:efflux pump complex"/>
    <property type="evidence" value="ECO:0007669"/>
    <property type="project" value="TreeGrafter"/>
</dbReference>